<dbReference type="SUPFAM" id="SSF54928">
    <property type="entry name" value="RNA-binding domain, RBD"/>
    <property type="match status" value="1"/>
</dbReference>
<organism evidence="3 4">
    <name type="scientific">Jaminaea rosea</name>
    <dbReference type="NCBI Taxonomy" id="1569628"/>
    <lineage>
        <taxon>Eukaryota</taxon>
        <taxon>Fungi</taxon>
        <taxon>Dikarya</taxon>
        <taxon>Basidiomycota</taxon>
        <taxon>Ustilaginomycotina</taxon>
        <taxon>Exobasidiomycetes</taxon>
        <taxon>Microstromatales</taxon>
        <taxon>Microstromatales incertae sedis</taxon>
        <taxon>Jaminaea</taxon>
    </lineage>
</organism>
<keyword evidence="4" id="KW-1185">Reference proteome</keyword>
<evidence type="ECO:0000313" key="3">
    <source>
        <dbReference type="EMBL" id="PWN27540.1"/>
    </source>
</evidence>
<reference evidence="3 4" key="1">
    <citation type="journal article" date="2018" name="Mol. Biol. Evol.">
        <title>Broad Genomic Sampling Reveals a Smut Pathogenic Ancestry of the Fungal Clade Ustilaginomycotina.</title>
        <authorList>
            <person name="Kijpornyongpan T."/>
            <person name="Mondo S.J."/>
            <person name="Barry K."/>
            <person name="Sandor L."/>
            <person name="Lee J."/>
            <person name="Lipzen A."/>
            <person name="Pangilinan J."/>
            <person name="LaButti K."/>
            <person name="Hainaut M."/>
            <person name="Henrissat B."/>
            <person name="Grigoriev I.V."/>
            <person name="Spatafora J.W."/>
            <person name="Aime M.C."/>
        </authorList>
    </citation>
    <scope>NUCLEOTIDE SEQUENCE [LARGE SCALE GENOMIC DNA]</scope>
    <source>
        <strain evidence="3 4">MCA 5214</strain>
    </source>
</reference>
<dbReference type="RefSeq" id="XP_025362152.1">
    <property type="nucleotide sequence ID" value="XM_025506283.1"/>
</dbReference>
<dbReference type="PROSITE" id="PS50102">
    <property type="entry name" value="RRM"/>
    <property type="match status" value="1"/>
</dbReference>
<accession>A0A316UQH5</accession>
<dbReference type="PANTHER" id="PTHR48037">
    <property type="entry name" value="ATPASE E1"/>
    <property type="match status" value="1"/>
</dbReference>
<dbReference type="PANTHER" id="PTHR48037:SF1">
    <property type="entry name" value="RRM DOMAIN-CONTAINING PROTEIN"/>
    <property type="match status" value="1"/>
</dbReference>
<dbReference type="AlphaFoldDB" id="A0A316UQH5"/>
<feature type="domain" description="RRM" evidence="2">
    <location>
        <begin position="8"/>
        <end position="95"/>
    </location>
</feature>
<protein>
    <submittedName>
        <fullName evidence="3">RNA-binding domain-containing protein</fullName>
    </submittedName>
</protein>
<evidence type="ECO:0000313" key="4">
    <source>
        <dbReference type="Proteomes" id="UP000245884"/>
    </source>
</evidence>
<gene>
    <name evidence="3" type="ORF">BDZ90DRAFT_232515</name>
</gene>
<dbReference type="GeneID" id="37028106"/>
<dbReference type="Gene3D" id="3.30.70.330">
    <property type="match status" value="1"/>
</dbReference>
<dbReference type="Pfam" id="PF00076">
    <property type="entry name" value="RRM_1"/>
    <property type="match status" value="1"/>
</dbReference>
<dbReference type="GO" id="GO:0003723">
    <property type="term" value="F:RNA binding"/>
    <property type="evidence" value="ECO:0007669"/>
    <property type="project" value="UniProtKB-UniRule"/>
</dbReference>
<dbReference type="InterPro" id="IPR012677">
    <property type="entry name" value="Nucleotide-bd_a/b_plait_sf"/>
</dbReference>
<dbReference type="OrthoDB" id="407442at2759"/>
<sequence length="140" mass="14806">MANRTTNTTIYVGGLPPSIDETSLLSTMQVFGEVVDVQLPREKRAGEGQQAAGGGPHRGFGFVVFSTGQEAQDTIDNMHHNELAGRILNVNLAKPLKTTAAVGGTGGNRAIWDDEEWIKQHAQPLEGGGEAAAAVVEREA</sequence>
<name>A0A316UQH5_9BASI</name>
<dbReference type="InterPro" id="IPR035979">
    <property type="entry name" value="RBD_domain_sf"/>
</dbReference>
<proteinExistence type="predicted"/>
<dbReference type="EMBL" id="KZ819668">
    <property type="protein sequence ID" value="PWN27540.1"/>
    <property type="molecule type" value="Genomic_DNA"/>
</dbReference>
<keyword evidence="1" id="KW-0694">RNA-binding</keyword>
<dbReference type="Proteomes" id="UP000245884">
    <property type="component" value="Unassembled WGS sequence"/>
</dbReference>
<evidence type="ECO:0000259" key="2">
    <source>
        <dbReference type="PROSITE" id="PS50102"/>
    </source>
</evidence>
<dbReference type="InterPro" id="IPR000504">
    <property type="entry name" value="RRM_dom"/>
</dbReference>
<dbReference type="STRING" id="1569628.A0A316UQH5"/>
<evidence type="ECO:0000256" key="1">
    <source>
        <dbReference type="PROSITE-ProRule" id="PRU00176"/>
    </source>
</evidence>
<dbReference type="SMART" id="SM00360">
    <property type="entry name" value="RRM"/>
    <property type="match status" value="1"/>
</dbReference>